<name>A0A1Y2BKU6_9FUNG</name>
<proteinExistence type="predicted"/>
<evidence type="ECO:0000313" key="3">
    <source>
        <dbReference type="Proteomes" id="UP000193642"/>
    </source>
</evidence>
<dbReference type="EMBL" id="MCGO01000060">
    <property type="protein sequence ID" value="ORY35237.1"/>
    <property type="molecule type" value="Genomic_DNA"/>
</dbReference>
<feature type="non-terminal residue" evidence="2">
    <location>
        <position position="77"/>
    </location>
</feature>
<gene>
    <name evidence="2" type="ORF">BCR33DRAFT_722575</name>
</gene>
<reference evidence="2 3" key="1">
    <citation type="submission" date="2016-07" db="EMBL/GenBank/DDBJ databases">
        <title>Pervasive Adenine N6-methylation of Active Genes in Fungi.</title>
        <authorList>
            <consortium name="DOE Joint Genome Institute"/>
            <person name="Mondo S.J."/>
            <person name="Dannebaum R.O."/>
            <person name="Kuo R.C."/>
            <person name="Labutti K."/>
            <person name="Haridas S."/>
            <person name="Kuo A."/>
            <person name="Salamov A."/>
            <person name="Ahrendt S.R."/>
            <person name="Lipzen A."/>
            <person name="Sullivan W."/>
            <person name="Andreopoulos W.B."/>
            <person name="Clum A."/>
            <person name="Lindquist E."/>
            <person name="Daum C."/>
            <person name="Ramamoorthy G.K."/>
            <person name="Gryganskyi A."/>
            <person name="Culley D."/>
            <person name="Magnuson J.K."/>
            <person name="James T.Y."/>
            <person name="O'Malley M.A."/>
            <person name="Stajich J.E."/>
            <person name="Spatafora J.W."/>
            <person name="Visel A."/>
            <person name="Grigoriev I.V."/>
        </authorList>
    </citation>
    <scope>NUCLEOTIDE SEQUENCE [LARGE SCALE GENOMIC DNA]</scope>
    <source>
        <strain evidence="2 3">JEL800</strain>
    </source>
</reference>
<evidence type="ECO:0000313" key="2">
    <source>
        <dbReference type="EMBL" id="ORY35237.1"/>
    </source>
</evidence>
<feature type="region of interest" description="Disordered" evidence="1">
    <location>
        <begin position="57"/>
        <end position="77"/>
    </location>
</feature>
<organism evidence="2 3">
    <name type="scientific">Rhizoclosmatium globosum</name>
    <dbReference type="NCBI Taxonomy" id="329046"/>
    <lineage>
        <taxon>Eukaryota</taxon>
        <taxon>Fungi</taxon>
        <taxon>Fungi incertae sedis</taxon>
        <taxon>Chytridiomycota</taxon>
        <taxon>Chytridiomycota incertae sedis</taxon>
        <taxon>Chytridiomycetes</taxon>
        <taxon>Chytridiales</taxon>
        <taxon>Chytriomycetaceae</taxon>
        <taxon>Rhizoclosmatium</taxon>
    </lineage>
</organism>
<comment type="caution">
    <text evidence="2">The sequence shown here is derived from an EMBL/GenBank/DDBJ whole genome shotgun (WGS) entry which is preliminary data.</text>
</comment>
<protein>
    <submittedName>
        <fullName evidence="2">Uncharacterized protein</fullName>
    </submittedName>
</protein>
<sequence length="77" mass="8735">MYMCKVHAGDVGLIKTNYANGLAVVQVTECTVRVERQMVDGDWDTSVCEEMIDCRKGREREERNREGRGSPQKGRGE</sequence>
<dbReference type="AlphaFoldDB" id="A0A1Y2BKU6"/>
<keyword evidence="3" id="KW-1185">Reference proteome</keyword>
<dbReference type="Proteomes" id="UP000193642">
    <property type="component" value="Unassembled WGS sequence"/>
</dbReference>
<accession>A0A1Y2BKU6</accession>
<evidence type="ECO:0000256" key="1">
    <source>
        <dbReference type="SAM" id="MobiDB-lite"/>
    </source>
</evidence>